<dbReference type="NCBIfam" id="TIGR02683">
    <property type="entry name" value="upstrm_HI1419"/>
    <property type="match status" value="1"/>
</dbReference>
<evidence type="ECO:0000313" key="2">
    <source>
        <dbReference type="Proteomes" id="UP000275925"/>
    </source>
</evidence>
<accession>A0A388TEI7</accession>
<gene>
    <name evidence="1" type="primary">parE</name>
    <name evidence="1" type="ORF">NO2_0084</name>
</gene>
<organism evidence="1 2">
    <name type="scientific">Candidatus Termititenax persephonae</name>
    <dbReference type="NCBI Taxonomy" id="2218525"/>
    <lineage>
        <taxon>Bacteria</taxon>
        <taxon>Bacillati</taxon>
        <taxon>Candidatus Margulisiibacteriota</taxon>
        <taxon>Candidatus Termititenacia</taxon>
        <taxon>Candidatus Termititenacales</taxon>
        <taxon>Candidatus Termititenacaceae</taxon>
        <taxon>Candidatus Termititenax</taxon>
    </lineage>
</organism>
<sequence length="101" mass="11618">MALRIITTEVFEKWFDKLKDIKAIAIINAHIDRMIAGNMGNIKSVGNGICEKKIYYGTGYRLYFYKKNNEWIILLCGGNKSTQQRDIEAAKKMLKELKNNG</sequence>
<dbReference type="Proteomes" id="UP000275925">
    <property type="component" value="Unassembled WGS sequence"/>
</dbReference>
<dbReference type="EMBL" id="BGZO01000002">
    <property type="protein sequence ID" value="GBR75406.1"/>
    <property type="molecule type" value="Genomic_DNA"/>
</dbReference>
<protein>
    <submittedName>
        <fullName evidence="1">Toxin ParE</fullName>
    </submittedName>
</protein>
<comment type="caution">
    <text evidence="1">The sequence shown here is derived from an EMBL/GenBank/DDBJ whole genome shotgun (WGS) entry which is preliminary data.</text>
</comment>
<dbReference type="AlphaFoldDB" id="A0A388TEI7"/>
<dbReference type="PIRSF" id="PIRSF028744">
    <property type="entry name" value="Addict_mod_HI1419"/>
    <property type="match status" value="1"/>
</dbReference>
<dbReference type="InterPro" id="IPR014056">
    <property type="entry name" value="TypeIITA-like_toxin_pred"/>
</dbReference>
<name>A0A388TEI7_9BACT</name>
<proteinExistence type="predicted"/>
<dbReference type="PANTHER" id="PTHR41791">
    <property type="entry name" value="SSL7039 PROTEIN"/>
    <property type="match status" value="1"/>
</dbReference>
<dbReference type="PANTHER" id="PTHR41791:SF1">
    <property type="entry name" value="SSL7039 PROTEIN"/>
    <property type="match status" value="1"/>
</dbReference>
<evidence type="ECO:0000313" key="1">
    <source>
        <dbReference type="EMBL" id="GBR75406.1"/>
    </source>
</evidence>
<keyword evidence="2" id="KW-1185">Reference proteome</keyword>
<reference evidence="1 2" key="1">
    <citation type="journal article" date="2019" name="ISME J.">
        <title>Genome analyses of uncultured TG2/ZB3 bacteria in 'Margulisbacteria' specifically attached to ectosymbiotic spirochetes of protists in the termite gut.</title>
        <authorList>
            <person name="Utami Y.D."/>
            <person name="Kuwahara H."/>
            <person name="Igai K."/>
            <person name="Murakami T."/>
            <person name="Sugaya K."/>
            <person name="Morikawa T."/>
            <person name="Nagura Y."/>
            <person name="Yuki M."/>
            <person name="Deevong P."/>
            <person name="Inoue T."/>
            <person name="Kihara K."/>
            <person name="Lo N."/>
            <person name="Yamada A."/>
            <person name="Ohkuma M."/>
            <person name="Hongoh Y."/>
        </authorList>
    </citation>
    <scope>NUCLEOTIDE SEQUENCE [LARGE SCALE GENOMIC DNA]</scope>
    <source>
        <strain evidence="1">NkOx7-02</strain>
    </source>
</reference>